<dbReference type="Proteomes" id="UP000828048">
    <property type="component" value="Chromosome 3"/>
</dbReference>
<proteinExistence type="predicted"/>
<dbReference type="EMBL" id="CM037153">
    <property type="protein sequence ID" value="KAH7856379.1"/>
    <property type="molecule type" value="Genomic_DNA"/>
</dbReference>
<comment type="caution">
    <text evidence="1">The sequence shown here is derived from an EMBL/GenBank/DDBJ whole genome shotgun (WGS) entry which is preliminary data.</text>
</comment>
<keyword evidence="2" id="KW-1185">Reference proteome</keyword>
<evidence type="ECO:0000313" key="1">
    <source>
        <dbReference type="EMBL" id="KAH7856379.1"/>
    </source>
</evidence>
<accession>A0ACB7YT42</accession>
<name>A0ACB7YT42_9ERIC</name>
<protein>
    <submittedName>
        <fullName evidence="1">Uncharacterized protein</fullName>
    </submittedName>
</protein>
<evidence type="ECO:0000313" key="2">
    <source>
        <dbReference type="Proteomes" id="UP000828048"/>
    </source>
</evidence>
<reference evidence="1 2" key="1">
    <citation type="journal article" date="2021" name="Hortic Res">
        <title>High-quality reference genome and annotation aids understanding of berry development for evergreen blueberry (Vaccinium darrowii).</title>
        <authorList>
            <person name="Yu J."/>
            <person name="Hulse-Kemp A.M."/>
            <person name="Babiker E."/>
            <person name="Staton M."/>
        </authorList>
    </citation>
    <scope>NUCLEOTIDE SEQUENCE [LARGE SCALE GENOMIC DNA]</scope>
    <source>
        <strain evidence="2">cv. NJ 8807/NJ 8810</strain>
        <tissue evidence="1">Young leaf</tissue>
    </source>
</reference>
<organism evidence="1 2">
    <name type="scientific">Vaccinium darrowii</name>
    <dbReference type="NCBI Taxonomy" id="229202"/>
    <lineage>
        <taxon>Eukaryota</taxon>
        <taxon>Viridiplantae</taxon>
        <taxon>Streptophyta</taxon>
        <taxon>Embryophyta</taxon>
        <taxon>Tracheophyta</taxon>
        <taxon>Spermatophyta</taxon>
        <taxon>Magnoliopsida</taxon>
        <taxon>eudicotyledons</taxon>
        <taxon>Gunneridae</taxon>
        <taxon>Pentapetalae</taxon>
        <taxon>asterids</taxon>
        <taxon>Ericales</taxon>
        <taxon>Ericaceae</taxon>
        <taxon>Vaccinioideae</taxon>
        <taxon>Vaccinieae</taxon>
        <taxon>Vaccinium</taxon>
    </lineage>
</organism>
<sequence>MKLIDKLGFQPPCGALNAILLVTMTQKRARCSAGPMSSILQTPPTASQTQHPEHQPPSFRTNEQQLQNQLPKKKKCWAAGPMTSASQSPPTAGQSEHYAFEQPACDITVNDQRPNMQSTMQQHVHQTPSCGTSEQQQEKPPQKKKRCPAGPMTTASQSLPMASEMQPQLQQNQWITTINQTINFSSSRQATQRIAPSSVPAENKPPQKKNRCPVGPMTIASQSPPTASEMQPQMQQNQQPTTNNTALNLSSSGQGTQGTAPSSVPGRQGRGPAHPYAGWGSGEKMPVELDEENKPIGEHAAQLESQLGIIARNGNFAPLTFTDWRAPELESYKARIWEEVKANTEAPEIYKHNCLRSVGRKWNYWKDTVKRKYYNRYSTDEERLANCPDRVDPNQWKILVAFWGSEAAKERSTKNGGNRGNQMTHSTGRKAHCRVRNELFKKNGRKPDRIEVYEETHKRKNGGYVDKASTEAMSRIKEKLSQLPESLQSDPNVREEIFTDVLGRDKHGRVRTYGLGPCPSQVFGRYARSHDQVGNKDALCAEVRQELLAEFGCMLSRLEANYKKRLTRVEHKCARMQSYMESLGYPMLQSSDTDESPLNSPIREANETRIFNVECAPDGSNSVEENGEWEDDFRA</sequence>
<gene>
    <name evidence="1" type="ORF">Vadar_000742</name>
</gene>